<dbReference type="PANTHER" id="PTHR22925:SF3">
    <property type="entry name" value="GLYCOSYL HYDROLASE FAMILY PROTEIN 43"/>
    <property type="match status" value="1"/>
</dbReference>
<proteinExistence type="predicted"/>
<dbReference type="Gene3D" id="2.115.10.20">
    <property type="entry name" value="Glycosyl hydrolase domain, family 43"/>
    <property type="match status" value="1"/>
</dbReference>
<protein>
    <submittedName>
        <fullName evidence="1">Uncharacterized protein</fullName>
    </submittedName>
</protein>
<dbReference type="Proteomes" id="UP000436088">
    <property type="component" value="Unassembled WGS sequence"/>
</dbReference>
<dbReference type="EMBL" id="VEPZ02000857">
    <property type="protein sequence ID" value="KAE8715739.1"/>
    <property type="molecule type" value="Genomic_DNA"/>
</dbReference>
<name>A0A6A3BLM7_HIBSY</name>
<dbReference type="SUPFAM" id="SSF75005">
    <property type="entry name" value="Arabinanase/levansucrase/invertase"/>
    <property type="match status" value="1"/>
</dbReference>
<organism evidence="1 2">
    <name type="scientific">Hibiscus syriacus</name>
    <name type="common">Rose of Sharon</name>
    <dbReference type="NCBI Taxonomy" id="106335"/>
    <lineage>
        <taxon>Eukaryota</taxon>
        <taxon>Viridiplantae</taxon>
        <taxon>Streptophyta</taxon>
        <taxon>Embryophyta</taxon>
        <taxon>Tracheophyta</taxon>
        <taxon>Spermatophyta</taxon>
        <taxon>Magnoliopsida</taxon>
        <taxon>eudicotyledons</taxon>
        <taxon>Gunneridae</taxon>
        <taxon>Pentapetalae</taxon>
        <taxon>rosids</taxon>
        <taxon>malvids</taxon>
        <taxon>Malvales</taxon>
        <taxon>Malvaceae</taxon>
        <taxon>Malvoideae</taxon>
        <taxon>Hibiscus</taxon>
    </lineage>
</organism>
<evidence type="ECO:0000313" key="2">
    <source>
        <dbReference type="Proteomes" id="UP000436088"/>
    </source>
</evidence>
<dbReference type="AlphaFoldDB" id="A0A6A3BLM7"/>
<keyword evidence="2" id="KW-1185">Reference proteome</keyword>
<gene>
    <name evidence="1" type="ORF">F3Y22_tig00110160pilonHSYRG00310</name>
</gene>
<dbReference type="InterPro" id="IPR023296">
    <property type="entry name" value="Glyco_hydro_beta-prop_sf"/>
</dbReference>
<dbReference type="PANTHER" id="PTHR22925">
    <property type="entry name" value="GLYCOSYL HYDROLASE 43 FAMILY MEMBER"/>
    <property type="match status" value="1"/>
</dbReference>
<sequence length="191" mass="21718">MVAVRIRNDCFPLQYRVLQVLKGVMALSLVGYGNCYRSGDGDKYYHPGNSWLDTDVNPIQAHGGGCVRRSISGTYYWYESTEKFPRMDVIGVGCYSSKICGHGQTRRFPDRSFLVLRSPRPHGHDSRDMTVFKDDNEDSGWTAPESPTVFNYQGIYYIIASLAPDGHQMKHWQSGSYVFMADQWNPAQLND</sequence>
<evidence type="ECO:0000313" key="1">
    <source>
        <dbReference type="EMBL" id="KAE8715739.1"/>
    </source>
</evidence>
<comment type="caution">
    <text evidence="1">The sequence shown here is derived from an EMBL/GenBank/DDBJ whole genome shotgun (WGS) entry which is preliminary data.</text>
</comment>
<reference evidence="1" key="1">
    <citation type="submission" date="2019-09" db="EMBL/GenBank/DDBJ databases">
        <title>Draft genome information of white flower Hibiscus syriacus.</title>
        <authorList>
            <person name="Kim Y.-M."/>
        </authorList>
    </citation>
    <scope>NUCLEOTIDE SEQUENCE [LARGE SCALE GENOMIC DNA]</scope>
    <source>
        <strain evidence="1">YM2019G1</strain>
    </source>
</reference>
<accession>A0A6A3BLM7</accession>